<dbReference type="Pfam" id="PF12733">
    <property type="entry name" value="Cadherin-like"/>
    <property type="match status" value="2"/>
</dbReference>
<feature type="chain" id="PRO_5037402018" description="Cadherin-like beta-sandwich-like domain-containing protein" evidence="1">
    <location>
        <begin position="24"/>
        <end position="795"/>
    </location>
</feature>
<gene>
    <name evidence="3" type="ORF">GC093_24560</name>
</gene>
<name>A0A972GY80_9BACL</name>
<feature type="domain" description="Cadherin-like beta-sandwich-like" evidence="2">
    <location>
        <begin position="570"/>
        <end position="659"/>
    </location>
</feature>
<organism evidence="3 4">
    <name type="scientific">Paenibacillus foliorum</name>
    <dbReference type="NCBI Taxonomy" id="2654974"/>
    <lineage>
        <taxon>Bacteria</taxon>
        <taxon>Bacillati</taxon>
        <taxon>Bacillota</taxon>
        <taxon>Bacilli</taxon>
        <taxon>Bacillales</taxon>
        <taxon>Paenibacillaceae</taxon>
        <taxon>Paenibacillus</taxon>
    </lineage>
</organism>
<dbReference type="RefSeq" id="WP_171654598.1">
    <property type="nucleotide sequence ID" value="NZ_WHOD01000097.1"/>
</dbReference>
<evidence type="ECO:0000313" key="3">
    <source>
        <dbReference type="EMBL" id="NOU96363.1"/>
    </source>
</evidence>
<feature type="domain" description="Cadherin-like beta-sandwich-like" evidence="2">
    <location>
        <begin position="459"/>
        <end position="548"/>
    </location>
</feature>
<comment type="caution">
    <text evidence="3">The sequence shown here is derived from an EMBL/GenBank/DDBJ whole genome shotgun (WGS) entry which is preliminary data.</text>
</comment>
<reference evidence="3" key="1">
    <citation type="submission" date="2019-10" db="EMBL/GenBank/DDBJ databases">
        <title>Description of Paenibacillus glebae sp. nov.</title>
        <authorList>
            <person name="Carlier A."/>
            <person name="Qi S."/>
        </authorList>
    </citation>
    <scope>NUCLEOTIDE SEQUENCE</scope>
    <source>
        <strain evidence="3">LMG 31456</strain>
    </source>
</reference>
<evidence type="ECO:0000256" key="1">
    <source>
        <dbReference type="SAM" id="SignalP"/>
    </source>
</evidence>
<proteinExistence type="predicted"/>
<sequence length="795" mass="86677">MALWMVLLLVCNALVMSPLAAQAEFISHSLTVKVNLDPNDTTSTYSAYLTHYNGESWDAPIYPVNDQADGTRVFSGLESGQQYELHVDTTRVQDSPYEYYYYFKNINITDRDLTHTAELISNQNPDPLYTSFFDNNFMAGKVAGTLVWGYPSMEDDSFSFYQVYFADSSGNIIPDVPPVAVRSKSETTTINETIGYRYMVPDTDIPAGAEQLRFYKTSSLDSTEKKKTPVFITLRDNPGDLLNDVRMIDANKEPGIIQPTIHWSKIGNESRISHYAIYERQMGYFRQIGTVRASGEPSYSLMLPNEYQVGISAPYLYIATLDWQGVASYYQIQVTDDTSSQTNVSLDTNPAINVPTKVELYDMNPDPNQISGYLKWNYNTTVYDNAFAIYFMDDNNHVLQSFRNIYFNYKAESYGMNIPENIDLPAGTKKIGVSAITEEGLSVPGTVSPLYRSAKLSALSTDVAALTPAFSSSTLSYSATVASNVYSATVTAKAEATGAIVSVRGVAVAGLSTVSTNVNLVPGINVVPVLVTAEDGITKTMYNITITRAAEQLSSNTQLSSLSLGDGYSLSPSFAKDIKAYTTTVGNQATSITVRAAVYDIHSHVSITYPGMSSAATTAAGATGGSVTERVYLNSPNTEIKVNVVAQNGSQGQYTINVQKPVITIKGGLGAVYGNRIEGISNGTTVGTLLNHLTLQSGATAKVFNKTTGNAVNDYTILDSGMNLVLKYESATVTYELRTLNELLKELTGMKTGDKFQVNQLVQFISPTTKRDITGDGNFNAEDVLKALLEISPIQ</sequence>
<protein>
    <recommendedName>
        <fullName evidence="2">Cadherin-like beta-sandwich-like domain-containing protein</fullName>
    </recommendedName>
</protein>
<dbReference type="EMBL" id="WHOD01000097">
    <property type="protein sequence ID" value="NOU96363.1"/>
    <property type="molecule type" value="Genomic_DNA"/>
</dbReference>
<feature type="signal peptide" evidence="1">
    <location>
        <begin position="1"/>
        <end position="23"/>
    </location>
</feature>
<dbReference type="AlphaFoldDB" id="A0A972GY80"/>
<evidence type="ECO:0000259" key="2">
    <source>
        <dbReference type="Pfam" id="PF12733"/>
    </source>
</evidence>
<keyword evidence="4" id="KW-1185">Reference proteome</keyword>
<accession>A0A972GY80</accession>
<dbReference type="Proteomes" id="UP000641588">
    <property type="component" value="Unassembled WGS sequence"/>
</dbReference>
<keyword evidence="1" id="KW-0732">Signal</keyword>
<evidence type="ECO:0000313" key="4">
    <source>
        <dbReference type="Proteomes" id="UP000641588"/>
    </source>
</evidence>
<dbReference type="InterPro" id="IPR025883">
    <property type="entry name" value="Cadherin-like_domain"/>
</dbReference>